<dbReference type="GO" id="GO:0005576">
    <property type="term" value="C:extracellular region"/>
    <property type="evidence" value="ECO:0007669"/>
    <property type="project" value="UniProtKB-SubCell"/>
</dbReference>
<dbReference type="Proteomes" id="UP000441354">
    <property type="component" value="Unassembled WGS sequence"/>
</dbReference>
<dbReference type="InterPro" id="IPR029052">
    <property type="entry name" value="Metallo-depent_PP-like"/>
</dbReference>
<gene>
    <name evidence="6" type="ORF">F7732_11190</name>
</gene>
<dbReference type="InterPro" id="IPR001119">
    <property type="entry name" value="SLH_dom"/>
</dbReference>
<keyword evidence="4" id="KW-0378">Hydrolase</keyword>
<comment type="caution">
    <text evidence="6">The sequence shown here is derived from an EMBL/GenBank/DDBJ whole genome shotgun (WGS) entry which is preliminary data.</text>
</comment>
<dbReference type="GO" id="GO:0000166">
    <property type="term" value="F:nucleotide binding"/>
    <property type="evidence" value="ECO:0007669"/>
    <property type="project" value="UniProtKB-KW"/>
</dbReference>
<organism evidence="6 7">
    <name type="scientific">Bacillus mesophilum</name>
    <dbReference type="NCBI Taxonomy" id="1071718"/>
    <lineage>
        <taxon>Bacteria</taxon>
        <taxon>Bacillati</taxon>
        <taxon>Bacillota</taxon>
        <taxon>Bacilli</taxon>
        <taxon>Bacillales</taxon>
        <taxon>Bacillaceae</taxon>
        <taxon>Bacillus</taxon>
    </lineage>
</organism>
<name>A0A7V7RLM7_9BACI</name>
<dbReference type="Pfam" id="PF00395">
    <property type="entry name" value="SLH"/>
    <property type="match status" value="2"/>
</dbReference>
<comment type="subcellular location">
    <subcellularLocation>
        <location evidence="1">Secreted</location>
    </subcellularLocation>
</comment>
<accession>A0A7V7RLM7</accession>
<comment type="similarity">
    <text evidence="4">Belongs to the 5'-nucleotidase family.</text>
</comment>
<dbReference type="InterPro" id="IPR006179">
    <property type="entry name" value="5_nucleotidase/apyrase"/>
</dbReference>
<protein>
    <submittedName>
        <fullName evidence="6">Bifunctional metallophosphatase/5'-nucleotidase</fullName>
    </submittedName>
</protein>
<dbReference type="SUPFAM" id="SSF56300">
    <property type="entry name" value="Metallo-dependent phosphatases"/>
    <property type="match status" value="1"/>
</dbReference>
<dbReference type="RefSeq" id="WP_151573948.1">
    <property type="nucleotide sequence ID" value="NZ_WBOT01000003.1"/>
</dbReference>
<feature type="signal peptide" evidence="4">
    <location>
        <begin position="1"/>
        <end position="28"/>
    </location>
</feature>
<keyword evidence="4" id="KW-0547">Nucleotide-binding</keyword>
<feature type="chain" id="PRO_5031595775" evidence="4">
    <location>
        <begin position="29"/>
        <end position="708"/>
    </location>
</feature>
<keyword evidence="2" id="KW-0964">Secreted</keyword>
<dbReference type="InterPro" id="IPR036907">
    <property type="entry name" value="5'-Nucleotdase_C_sf"/>
</dbReference>
<dbReference type="InterPro" id="IPR006311">
    <property type="entry name" value="TAT_signal"/>
</dbReference>
<dbReference type="InterPro" id="IPR008334">
    <property type="entry name" value="5'-Nucleotdase_C"/>
</dbReference>
<feature type="domain" description="SLH" evidence="5">
    <location>
        <begin position="85"/>
        <end position="148"/>
    </location>
</feature>
<evidence type="ECO:0000256" key="3">
    <source>
        <dbReference type="ARBA" id="ARBA00022729"/>
    </source>
</evidence>
<proteinExistence type="inferred from homology"/>
<dbReference type="PANTHER" id="PTHR11575:SF24">
    <property type="entry name" value="5'-NUCLEOTIDASE"/>
    <property type="match status" value="1"/>
</dbReference>
<dbReference type="EMBL" id="WBOT01000003">
    <property type="protein sequence ID" value="KAB2332649.1"/>
    <property type="molecule type" value="Genomic_DNA"/>
</dbReference>
<keyword evidence="3 4" id="KW-0732">Signal</keyword>
<dbReference type="PROSITE" id="PS51272">
    <property type="entry name" value="SLH"/>
    <property type="match status" value="1"/>
</dbReference>
<dbReference type="PROSITE" id="PS51318">
    <property type="entry name" value="TAT"/>
    <property type="match status" value="1"/>
</dbReference>
<dbReference type="Pfam" id="PF02872">
    <property type="entry name" value="5_nucleotid_C"/>
    <property type="match status" value="1"/>
</dbReference>
<dbReference type="FunFam" id="3.90.780.10:FF:000004">
    <property type="entry name" value="UDP-sugar hydrolase, putative"/>
    <property type="match status" value="1"/>
</dbReference>
<dbReference type="SUPFAM" id="SSF55816">
    <property type="entry name" value="5'-nucleotidase (syn. UDP-sugar hydrolase), C-terminal domain"/>
    <property type="match status" value="1"/>
</dbReference>
<evidence type="ECO:0000256" key="1">
    <source>
        <dbReference type="ARBA" id="ARBA00004613"/>
    </source>
</evidence>
<dbReference type="Pfam" id="PF00149">
    <property type="entry name" value="Metallophos"/>
    <property type="match status" value="1"/>
</dbReference>
<evidence type="ECO:0000313" key="7">
    <source>
        <dbReference type="Proteomes" id="UP000441354"/>
    </source>
</evidence>
<dbReference type="PRINTS" id="PR01607">
    <property type="entry name" value="APYRASEFAMLY"/>
</dbReference>
<evidence type="ECO:0000313" key="6">
    <source>
        <dbReference type="EMBL" id="KAB2332649.1"/>
    </source>
</evidence>
<dbReference type="OrthoDB" id="9801679at2"/>
<evidence type="ECO:0000256" key="4">
    <source>
        <dbReference type="RuleBase" id="RU362119"/>
    </source>
</evidence>
<dbReference type="PANTHER" id="PTHR11575">
    <property type="entry name" value="5'-NUCLEOTIDASE-RELATED"/>
    <property type="match status" value="1"/>
</dbReference>
<dbReference type="GO" id="GO:0009166">
    <property type="term" value="P:nucleotide catabolic process"/>
    <property type="evidence" value="ECO:0007669"/>
    <property type="project" value="InterPro"/>
</dbReference>
<dbReference type="Gene3D" id="3.60.21.10">
    <property type="match status" value="1"/>
</dbReference>
<dbReference type="AlphaFoldDB" id="A0A7V7RLM7"/>
<dbReference type="Gene3D" id="3.90.780.10">
    <property type="entry name" value="5'-Nucleotidase, C-terminal domain"/>
    <property type="match status" value="1"/>
</dbReference>
<dbReference type="InterPro" id="IPR004843">
    <property type="entry name" value="Calcineurin-like_PHP"/>
</dbReference>
<sequence length="708" mass="75149">MTKGNRKFIATAATAALVASAIAPAASAAAKDFTDVPDRYKDAVDFLVEKGANGVSATSFGTNQSIKRVDAAVFVANVLGLDTDNAPASGFTDVPDRAVGAVNALKAAGITSGKTATSFGSSSEITRGELAIWLQRGFKLKGSADSAFTDISDRYAKAVEALVANEITNGVSATKYGVGQQAKRGDFAIFLHKADAVKPAFELSLMHTNDQHGNAQNAPKLATAVKEFRAANPEALLLDAGDVFSGTLYFNEFEGQADLQFMNYLEYDAMTFGNHEFDLGSGEDGHKALAEFVKAAKFPFVSANVDFSKDSLFDGLVEGTVAADAEDGKIYNAIIQEVDGEKVGIFGLTTSETAEISSPGQVEFKNYIEEAKASVKELQDQGVNKIIALTHIGYDDNIEFDNDLELAKQVDGIDIIVGGHTHTKLEEAVVISENKTEPTVIVQANEYNKYLGTLSVNFDSEGVVTTLDGELVDLAEVAEDAEAVKILKPYKETIDAMQQESIGVESAVALDGERANVRTKETNLGNLITDGMLKKAQSINPNTVIALTNGGGIRASIDQGDITLGEILTVMPFGNSLGIMQLTGEEIVEALEHSISQAPEQNGGFLQVSGLKFSYDSSKPAGECVVSVEVKGTDGSFSELEADQTYAVATNTFTAKGGDGYDVFAKAYADGRVSEPGFVDFQIFTDYLTGFETIEPVTEGRITDLSAE</sequence>
<dbReference type="GO" id="GO:0016787">
    <property type="term" value="F:hydrolase activity"/>
    <property type="evidence" value="ECO:0007669"/>
    <property type="project" value="UniProtKB-KW"/>
</dbReference>
<keyword evidence="7" id="KW-1185">Reference proteome</keyword>
<evidence type="ECO:0000256" key="2">
    <source>
        <dbReference type="ARBA" id="ARBA00022525"/>
    </source>
</evidence>
<reference evidence="6 7" key="1">
    <citation type="journal article" date="2014" name="Arch. Microbiol.">
        <title>Bacillus mesophilum sp. nov., strain IITR-54T, a novel 4-chlorobiphenyl dechlorinating bacterium.</title>
        <authorList>
            <person name="Manickam N."/>
            <person name="Singh N.K."/>
            <person name="Bajaj A."/>
            <person name="Kumar R.M."/>
            <person name="Kaur G."/>
            <person name="Kaur N."/>
            <person name="Bala M."/>
            <person name="Kumar A."/>
            <person name="Mayilraj S."/>
        </authorList>
    </citation>
    <scope>NUCLEOTIDE SEQUENCE [LARGE SCALE GENOMIC DNA]</scope>
    <source>
        <strain evidence="6 7">IITR-54</strain>
    </source>
</reference>
<evidence type="ECO:0000259" key="5">
    <source>
        <dbReference type="PROSITE" id="PS51272"/>
    </source>
</evidence>